<dbReference type="Pfam" id="PF08501">
    <property type="entry name" value="Shikimate_dh_N"/>
    <property type="match status" value="1"/>
</dbReference>
<dbReference type="Proteomes" id="UP000447873">
    <property type="component" value="Unassembled WGS sequence"/>
</dbReference>
<accession>A0A8H3UZF7</accession>
<protein>
    <recommendedName>
        <fullName evidence="1">Shikimate dehydrogenase substrate binding N-terminal domain-containing protein</fullName>
    </recommendedName>
</protein>
<dbReference type="GO" id="GO:0009423">
    <property type="term" value="P:chorismate biosynthetic process"/>
    <property type="evidence" value="ECO:0007669"/>
    <property type="project" value="TreeGrafter"/>
</dbReference>
<gene>
    <name evidence="2" type="ORF">EG328_001026</name>
</gene>
<dbReference type="PANTHER" id="PTHR21089:SF1">
    <property type="entry name" value="BIFUNCTIONAL 3-DEHYDROQUINATE DEHYDRATASE_SHIKIMATE DEHYDROGENASE, CHLOROPLASTIC"/>
    <property type="match status" value="1"/>
</dbReference>
<dbReference type="InterPro" id="IPR022893">
    <property type="entry name" value="Shikimate_DH_fam"/>
</dbReference>
<dbReference type="OrthoDB" id="204377at2759"/>
<dbReference type="InterPro" id="IPR036291">
    <property type="entry name" value="NAD(P)-bd_dom_sf"/>
</dbReference>
<evidence type="ECO:0000259" key="1">
    <source>
        <dbReference type="Pfam" id="PF08501"/>
    </source>
</evidence>
<dbReference type="CDD" id="cd01065">
    <property type="entry name" value="NAD_bind_Shikimate_DH"/>
    <property type="match status" value="1"/>
</dbReference>
<dbReference type="Gene3D" id="3.40.50.720">
    <property type="entry name" value="NAD(P)-binding Rossmann-like Domain"/>
    <property type="match status" value="1"/>
</dbReference>
<sequence length="309" mass="33962">MSTVSKSPQSDGVGVLFGYPIAHSLSPLLHQTIYNSLGLKWDFSLFESTDMPKFLEFIRDPRCFGSAVTMPHKVAILPHLDSLTPEGRDCGAVNTIIIQKDPVTGKRSYVGTNTDVIGIQESFYQNIPNPDAIFHNRPGMVIGGGGAARSAVYALRRLMQCKPVYLINREKSEVDAVIEECKAKGFGQNLIHVETLEEAEKLAGPGAIVSCVPDFPPKTEKEHQARDVLNCMLAKEHKGAILEMCYHPSPWTEIGGLSEEAGWQVILGTEAMIYQGLAQARLWTGKSLEELPVEKCKATIEAKLKEARL</sequence>
<evidence type="ECO:0000313" key="3">
    <source>
        <dbReference type="Proteomes" id="UP000447873"/>
    </source>
</evidence>
<dbReference type="SUPFAM" id="SSF51735">
    <property type="entry name" value="NAD(P)-binding Rossmann-fold domains"/>
    <property type="match status" value="1"/>
</dbReference>
<organism evidence="2 3">
    <name type="scientific">Venturia inaequalis</name>
    <name type="common">Apple scab fungus</name>
    <dbReference type="NCBI Taxonomy" id="5025"/>
    <lineage>
        <taxon>Eukaryota</taxon>
        <taxon>Fungi</taxon>
        <taxon>Dikarya</taxon>
        <taxon>Ascomycota</taxon>
        <taxon>Pezizomycotina</taxon>
        <taxon>Dothideomycetes</taxon>
        <taxon>Pleosporomycetidae</taxon>
        <taxon>Venturiales</taxon>
        <taxon>Venturiaceae</taxon>
        <taxon>Venturia</taxon>
    </lineage>
</organism>
<dbReference type="EMBL" id="WNWS01000122">
    <property type="protein sequence ID" value="KAE9979190.1"/>
    <property type="molecule type" value="Genomic_DNA"/>
</dbReference>
<comment type="caution">
    <text evidence="2">The sequence shown here is derived from an EMBL/GenBank/DDBJ whole genome shotgun (WGS) entry which is preliminary data.</text>
</comment>
<proteinExistence type="predicted"/>
<reference evidence="2 3" key="1">
    <citation type="submission" date="2018-12" db="EMBL/GenBank/DDBJ databases">
        <title>Venturia inaequalis Genome Resource.</title>
        <authorList>
            <person name="Lichtner F.J."/>
        </authorList>
    </citation>
    <scope>NUCLEOTIDE SEQUENCE [LARGE SCALE GENOMIC DNA]</scope>
    <source>
        <strain evidence="2 3">120213</strain>
    </source>
</reference>
<dbReference type="InterPro" id="IPR046346">
    <property type="entry name" value="Aminoacid_DH-like_N_sf"/>
</dbReference>
<dbReference type="GO" id="GO:0004764">
    <property type="term" value="F:shikimate 3-dehydrogenase (NADP+) activity"/>
    <property type="evidence" value="ECO:0007669"/>
    <property type="project" value="InterPro"/>
</dbReference>
<dbReference type="PANTHER" id="PTHR21089">
    <property type="entry name" value="SHIKIMATE DEHYDROGENASE"/>
    <property type="match status" value="1"/>
</dbReference>
<dbReference type="GO" id="GO:0019632">
    <property type="term" value="P:shikimate metabolic process"/>
    <property type="evidence" value="ECO:0007669"/>
    <property type="project" value="TreeGrafter"/>
</dbReference>
<dbReference type="InterPro" id="IPR013708">
    <property type="entry name" value="Shikimate_DH-bd_N"/>
</dbReference>
<feature type="domain" description="Shikimate dehydrogenase substrate binding N-terminal" evidence="1">
    <location>
        <begin position="16"/>
        <end position="96"/>
    </location>
</feature>
<dbReference type="AlphaFoldDB" id="A0A8H3UZF7"/>
<dbReference type="SUPFAM" id="SSF53223">
    <property type="entry name" value="Aminoacid dehydrogenase-like, N-terminal domain"/>
    <property type="match status" value="1"/>
</dbReference>
<evidence type="ECO:0000313" key="2">
    <source>
        <dbReference type="EMBL" id="KAE9979190.1"/>
    </source>
</evidence>
<name>A0A8H3UZF7_VENIN</name>
<dbReference type="Gene3D" id="3.40.50.10860">
    <property type="entry name" value="Leucine Dehydrogenase, chain A, domain 1"/>
    <property type="match status" value="1"/>
</dbReference>